<organism evidence="2 3">
    <name type="scientific">Lactococcus garvieae</name>
    <dbReference type="NCBI Taxonomy" id="1363"/>
    <lineage>
        <taxon>Bacteria</taxon>
        <taxon>Bacillati</taxon>
        <taxon>Bacillota</taxon>
        <taxon>Bacilli</taxon>
        <taxon>Lactobacillales</taxon>
        <taxon>Streptococcaceae</taxon>
        <taxon>Lactococcus</taxon>
    </lineage>
</organism>
<evidence type="ECO:0000313" key="3">
    <source>
        <dbReference type="Proteomes" id="UP000181969"/>
    </source>
</evidence>
<feature type="transmembrane region" description="Helical" evidence="1">
    <location>
        <begin position="48"/>
        <end position="70"/>
    </location>
</feature>
<sequence>MIEVWIVTLLLIAFFVGAAWIWMRVWIIDIFKTINDSRNSKYSRKQWTFIWLFASCILLLVIFVFIKWNINLF</sequence>
<keyword evidence="1" id="KW-0812">Transmembrane</keyword>
<gene>
    <name evidence="2" type="ORF">SAMN05216438_10772</name>
</gene>
<dbReference type="EMBL" id="FOTJ01000007">
    <property type="protein sequence ID" value="SFL38142.1"/>
    <property type="molecule type" value="Genomic_DNA"/>
</dbReference>
<protein>
    <submittedName>
        <fullName evidence="2">Uncharacterized protein</fullName>
    </submittedName>
</protein>
<evidence type="ECO:0000313" key="2">
    <source>
        <dbReference type="EMBL" id="SFL38142.1"/>
    </source>
</evidence>
<evidence type="ECO:0000256" key="1">
    <source>
        <dbReference type="SAM" id="Phobius"/>
    </source>
</evidence>
<proteinExistence type="predicted"/>
<reference evidence="2 3" key="1">
    <citation type="submission" date="2016-10" db="EMBL/GenBank/DDBJ databases">
        <authorList>
            <person name="de Groot N.N."/>
        </authorList>
    </citation>
    <scope>NUCLEOTIDE SEQUENCE [LARGE SCALE GENOMIC DNA]</scope>
    <source>
        <strain evidence="2 3">M79</strain>
    </source>
</reference>
<feature type="transmembrane region" description="Helical" evidence="1">
    <location>
        <begin position="6"/>
        <end position="27"/>
    </location>
</feature>
<keyword evidence="1" id="KW-0472">Membrane</keyword>
<accession>A0A1I4H751</accession>
<keyword evidence="1" id="KW-1133">Transmembrane helix</keyword>
<name>A0A1I4H751_9LACT</name>
<dbReference type="AlphaFoldDB" id="A0A1I4H751"/>
<dbReference type="Proteomes" id="UP000181969">
    <property type="component" value="Unassembled WGS sequence"/>
</dbReference>